<dbReference type="InterPro" id="IPR052395">
    <property type="entry name" value="ET_Ferredoxin"/>
</dbReference>
<evidence type="ECO:0000256" key="3">
    <source>
        <dbReference type="ARBA" id="ARBA00022485"/>
    </source>
</evidence>
<dbReference type="EMBL" id="FUXI01000008">
    <property type="protein sequence ID" value="SJZ62708.1"/>
    <property type="molecule type" value="Genomic_DNA"/>
</dbReference>
<proteinExistence type="predicted"/>
<protein>
    <recommendedName>
        <fullName evidence="8">Ferredoxin</fullName>
    </recommendedName>
</protein>
<dbReference type="PRINTS" id="PR00352">
    <property type="entry name" value="3FE4SFRDOXIN"/>
</dbReference>
<dbReference type="PANTHER" id="PTHR39163">
    <property type="entry name" value="FERREDOXIN"/>
    <property type="match status" value="1"/>
</dbReference>
<organism evidence="10 11">
    <name type="scientific">Pilibacter termitis</name>
    <dbReference type="NCBI Taxonomy" id="263852"/>
    <lineage>
        <taxon>Bacteria</taxon>
        <taxon>Bacillati</taxon>
        <taxon>Bacillota</taxon>
        <taxon>Bacilli</taxon>
        <taxon>Lactobacillales</taxon>
        <taxon>Enterococcaceae</taxon>
        <taxon>Pilibacter</taxon>
    </lineage>
</organism>
<keyword evidence="4 8" id="KW-0479">Metal-binding</keyword>
<evidence type="ECO:0000256" key="4">
    <source>
        <dbReference type="ARBA" id="ARBA00022723"/>
    </source>
</evidence>
<evidence type="ECO:0000313" key="10">
    <source>
        <dbReference type="EMBL" id="SJZ62708.1"/>
    </source>
</evidence>
<dbReference type="Proteomes" id="UP000190328">
    <property type="component" value="Unassembled WGS sequence"/>
</dbReference>
<keyword evidence="2 8" id="KW-0813">Transport</keyword>
<dbReference type="GO" id="GO:0009055">
    <property type="term" value="F:electron transfer activity"/>
    <property type="evidence" value="ECO:0007669"/>
    <property type="project" value="UniProtKB-UniRule"/>
</dbReference>
<evidence type="ECO:0000256" key="2">
    <source>
        <dbReference type="ARBA" id="ARBA00022448"/>
    </source>
</evidence>
<accession>A0A1T4M7D9</accession>
<gene>
    <name evidence="10" type="ORF">SAMN02745116_00980</name>
</gene>
<name>A0A1T4M7D9_9ENTE</name>
<dbReference type="InterPro" id="IPR001080">
    <property type="entry name" value="3Fe4S_ferredoxin"/>
</dbReference>
<evidence type="ECO:0000256" key="7">
    <source>
        <dbReference type="ARBA" id="ARBA00023014"/>
    </source>
</evidence>
<evidence type="ECO:0000256" key="6">
    <source>
        <dbReference type="ARBA" id="ARBA00023004"/>
    </source>
</evidence>
<dbReference type="Pfam" id="PF13370">
    <property type="entry name" value="Fer4_13"/>
    <property type="match status" value="1"/>
</dbReference>
<dbReference type="InterPro" id="IPR017896">
    <property type="entry name" value="4Fe4S_Fe-S-bd"/>
</dbReference>
<evidence type="ECO:0000313" key="11">
    <source>
        <dbReference type="Proteomes" id="UP000190328"/>
    </source>
</evidence>
<dbReference type="STRING" id="263852.SAMN02745116_00980"/>
<reference evidence="10 11" key="1">
    <citation type="submission" date="2017-02" db="EMBL/GenBank/DDBJ databases">
        <authorList>
            <person name="Peterson S.W."/>
        </authorList>
    </citation>
    <scope>NUCLEOTIDE SEQUENCE [LARGE SCALE GENOMIC DNA]</scope>
    <source>
        <strain evidence="10 11">ATCC BAA-1030</strain>
    </source>
</reference>
<comment type="cofactor">
    <cofactor evidence="1">
        <name>[4Fe-4S] cluster</name>
        <dbReference type="ChEBI" id="CHEBI:49883"/>
    </cofactor>
</comment>
<comment type="function">
    <text evidence="8">Ferredoxins are iron-sulfur proteins that transfer electrons in a wide variety of metabolic reactions.</text>
</comment>
<evidence type="ECO:0000256" key="8">
    <source>
        <dbReference type="RuleBase" id="RU368020"/>
    </source>
</evidence>
<keyword evidence="7 8" id="KW-0411">Iron-sulfur</keyword>
<evidence type="ECO:0000259" key="9">
    <source>
        <dbReference type="PROSITE" id="PS51379"/>
    </source>
</evidence>
<keyword evidence="11" id="KW-1185">Reference proteome</keyword>
<dbReference type="PROSITE" id="PS51379">
    <property type="entry name" value="4FE4S_FER_2"/>
    <property type="match status" value="1"/>
</dbReference>
<feature type="domain" description="4Fe-4S ferredoxin-type" evidence="9">
    <location>
        <begin position="4"/>
        <end position="32"/>
    </location>
</feature>
<sequence length="72" mass="8151">MEKIQIAIEKDQCIACGLCAVFLPEVLEYDDEGIVLFKHHPDDKNITLEKSENLKKALSKCPTKAIYKIKTS</sequence>
<dbReference type="OrthoDB" id="9801085at2"/>
<dbReference type="GO" id="GO:0051539">
    <property type="term" value="F:4 iron, 4 sulfur cluster binding"/>
    <property type="evidence" value="ECO:0007669"/>
    <property type="project" value="UniProtKB-KW"/>
</dbReference>
<keyword evidence="6 8" id="KW-0408">Iron</keyword>
<dbReference type="Gene3D" id="3.30.70.20">
    <property type="match status" value="1"/>
</dbReference>
<dbReference type="GO" id="GO:0005506">
    <property type="term" value="F:iron ion binding"/>
    <property type="evidence" value="ECO:0007669"/>
    <property type="project" value="UniProtKB-UniRule"/>
</dbReference>
<keyword evidence="3" id="KW-0004">4Fe-4S</keyword>
<dbReference type="AlphaFoldDB" id="A0A1T4M7D9"/>
<dbReference type="RefSeq" id="WP_078806905.1">
    <property type="nucleotide sequence ID" value="NZ_FUXI01000008.1"/>
</dbReference>
<evidence type="ECO:0000256" key="1">
    <source>
        <dbReference type="ARBA" id="ARBA00001966"/>
    </source>
</evidence>
<dbReference type="SUPFAM" id="SSF54862">
    <property type="entry name" value="4Fe-4S ferredoxins"/>
    <property type="match status" value="1"/>
</dbReference>
<evidence type="ECO:0000256" key="5">
    <source>
        <dbReference type="ARBA" id="ARBA00022982"/>
    </source>
</evidence>
<keyword evidence="5 8" id="KW-0249">Electron transport</keyword>
<dbReference type="PANTHER" id="PTHR39163:SF1">
    <property type="entry name" value="FERREDOXIN"/>
    <property type="match status" value="1"/>
</dbReference>